<organism evidence="13 14">
    <name type="scientific">Gomphillus americanus</name>
    <dbReference type="NCBI Taxonomy" id="1940652"/>
    <lineage>
        <taxon>Eukaryota</taxon>
        <taxon>Fungi</taxon>
        <taxon>Dikarya</taxon>
        <taxon>Ascomycota</taxon>
        <taxon>Pezizomycotina</taxon>
        <taxon>Lecanoromycetes</taxon>
        <taxon>OSLEUM clade</taxon>
        <taxon>Ostropomycetidae</taxon>
        <taxon>Ostropales</taxon>
        <taxon>Graphidaceae</taxon>
        <taxon>Gomphilloideae</taxon>
        <taxon>Gomphillus</taxon>
    </lineage>
</organism>
<dbReference type="GO" id="GO:0005829">
    <property type="term" value="C:cytosol"/>
    <property type="evidence" value="ECO:0007669"/>
    <property type="project" value="GOC"/>
</dbReference>
<proteinExistence type="inferred from homology"/>
<dbReference type="Pfam" id="PF00787">
    <property type="entry name" value="PX"/>
    <property type="match status" value="1"/>
</dbReference>
<dbReference type="Proteomes" id="UP000664169">
    <property type="component" value="Unassembled WGS sequence"/>
</dbReference>
<keyword evidence="9" id="KW-0472">Membrane</keyword>
<dbReference type="SUPFAM" id="SSF64268">
    <property type="entry name" value="PX domain"/>
    <property type="match status" value="1"/>
</dbReference>
<feature type="region of interest" description="Disordered" evidence="11">
    <location>
        <begin position="164"/>
        <end position="335"/>
    </location>
</feature>
<evidence type="ECO:0000256" key="4">
    <source>
        <dbReference type="ARBA" id="ARBA00010883"/>
    </source>
</evidence>
<comment type="caution">
    <text evidence="13">The sequence shown here is derived from an EMBL/GenBank/DDBJ whole genome shotgun (WGS) entry which is preliminary data.</text>
</comment>
<dbReference type="GO" id="GO:0006623">
    <property type="term" value="P:protein targeting to vacuole"/>
    <property type="evidence" value="ECO:0007669"/>
    <property type="project" value="TreeGrafter"/>
</dbReference>
<dbReference type="GO" id="GO:0042147">
    <property type="term" value="P:retrograde transport, endosome to Golgi"/>
    <property type="evidence" value="ECO:0007669"/>
    <property type="project" value="InterPro"/>
</dbReference>
<dbReference type="PANTHER" id="PTHR47554:SF1">
    <property type="entry name" value="SORTING NEXIN MVP1"/>
    <property type="match status" value="1"/>
</dbReference>
<feature type="region of interest" description="Disordered" evidence="11">
    <location>
        <begin position="1"/>
        <end position="59"/>
    </location>
</feature>
<dbReference type="PANTHER" id="PTHR47554">
    <property type="entry name" value="SORTING NEXIN MVP1"/>
    <property type="match status" value="1"/>
</dbReference>
<evidence type="ECO:0000256" key="5">
    <source>
        <dbReference type="ARBA" id="ARBA00014268"/>
    </source>
</evidence>
<dbReference type="InterPro" id="IPR028662">
    <property type="entry name" value="SNX8/Mvp1"/>
</dbReference>
<evidence type="ECO:0000256" key="7">
    <source>
        <dbReference type="ARBA" id="ARBA00022490"/>
    </source>
</evidence>
<dbReference type="EMBL" id="CAJPDQ010000037">
    <property type="protein sequence ID" value="CAF9930888.1"/>
    <property type="molecule type" value="Genomic_DNA"/>
</dbReference>
<comment type="function">
    <text evidence="1">Required for vacuolar protein sorting.</text>
</comment>
<feature type="compositionally biased region" description="Polar residues" evidence="11">
    <location>
        <begin position="323"/>
        <end position="335"/>
    </location>
</feature>
<keyword evidence="8" id="KW-0653">Protein transport</keyword>
<feature type="compositionally biased region" description="Low complexity" evidence="11">
    <location>
        <begin position="256"/>
        <end position="268"/>
    </location>
</feature>
<dbReference type="Gene3D" id="1.20.1270.60">
    <property type="entry name" value="Arfaptin homology (AH) domain/BAR domain"/>
    <property type="match status" value="1"/>
</dbReference>
<dbReference type="FunFam" id="1.20.1270.60:FF:000072">
    <property type="entry name" value="Sorting nexin MVP1"/>
    <property type="match status" value="1"/>
</dbReference>
<dbReference type="Gene3D" id="3.30.1520.10">
    <property type="entry name" value="Phox-like domain"/>
    <property type="match status" value="1"/>
</dbReference>
<dbReference type="InterPro" id="IPR035704">
    <property type="entry name" value="SNX8/Mvp1_PX"/>
</dbReference>
<evidence type="ECO:0000256" key="1">
    <source>
        <dbReference type="ARBA" id="ARBA00002474"/>
    </source>
</evidence>
<evidence type="ECO:0000256" key="9">
    <source>
        <dbReference type="ARBA" id="ARBA00023136"/>
    </source>
</evidence>
<dbReference type="PROSITE" id="PS50195">
    <property type="entry name" value="PX"/>
    <property type="match status" value="1"/>
</dbReference>
<dbReference type="CDD" id="cd07597">
    <property type="entry name" value="BAR_SNX8"/>
    <property type="match status" value="1"/>
</dbReference>
<name>A0A8H3FU30_9LECA</name>
<protein>
    <recommendedName>
        <fullName evidence="5">Sorting nexin MVP1</fullName>
    </recommendedName>
    <alternativeName>
        <fullName evidence="10">Sorting nexin mvp1</fullName>
    </alternativeName>
</protein>
<evidence type="ECO:0000256" key="2">
    <source>
        <dbReference type="ARBA" id="ARBA00004287"/>
    </source>
</evidence>
<comment type="subcellular location">
    <subcellularLocation>
        <location evidence="3">Cytoplasm</location>
    </subcellularLocation>
    <subcellularLocation>
        <location evidence="2">Membrane</location>
        <topology evidence="2">Peripheral membrane protein</topology>
        <orientation evidence="2">Cytoplasmic side</orientation>
    </subcellularLocation>
</comment>
<feature type="domain" description="PX" evidence="12">
    <location>
        <begin position="340"/>
        <end position="455"/>
    </location>
</feature>
<keyword evidence="7" id="KW-0963">Cytoplasm</keyword>
<evidence type="ECO:0000256" key="8">
    <source>
        <dbReference type="ARBA" id="ARBA00022927"/>
    </source>
</evidence>
<dbReference type="OrthoDB" id="10064318at2759"/>
<feature type="compositionally biased region" description="Polar residues" evidence="11">
    <location>
        <begin position="269"/>
        <end position="304"/>
    </location>
</feature>
<evidence type="ECO:0000313" key="14">
    <source>
        <dbReference type="Proteomes" id="UP000664169"/>
    </source>
</evidence>
<evidence type="ECO:0000259" key="12">
    <source>
        <dbReference type="PROSITE" id="PS50195"/>
    </source>
</evidence>
<dbReference type="Pfam" id="PF19566">
    <property type="entry name" value="Snx8_BAR_dom"/>
    <property type="match status" value="1"/>
</dbReference>
<comment type="similarity">
    <text evidence="4">Belongs to the sorting nexin family.</text>
</comment>
<dbReference type="InterPro" id="IPR045734">
    <property type="entry name" value="Snx8_BAR_dom"/>
</dbReference>
<dbReference type="InterPro" id="IPR036871">
    <property type="entry name" value="PX_dom_sf"/>
</dbReference>
<feature type="compositionally biased region" description="Basic and acidic residues" evidence="11">
    <location>
        <begin position="17"/>
        <end position="32"/>
    </location>
</feature>
<dbReference type="InterPro" id="IPR027267">
    <property type="entry name" value="AH/BAR_dom_sf"/>
</dbReference>
<gene>
    <name evidence="13" type="ORF">GOMPHAMPRED_005760</name>
</gene>
<dbReference type="InterPro" id="IPR001683">
    <property type="entry name" value="PX_dom"/>
</dbReference>
<dbReference type="GO" id="GO:0016020">
    <property type="term" value="C:membrane"/>
    <property type="evidence" value="ECO:0007669"/>
    <property type="project" value="UniProtKB-SubCell"/>
</dbReference>
<dbReference type="GO" id="GO:0032266">
    <property type="term" value="F:phosphatidylinositol-3-phosphate binding"/>
    <property type="evidence" value="ECO:0007669"/>
    <property type="project" value="TreeGrafter"/>
</dbReference>
<feature type="compositionally biased region" description="Polar residues" evidence="11">
    <location>
        <begin position="1"/>
        <end position="15"/>
    </location>
</feature>
<dbReference type="FunFam" id="3.30.1520.10:FF:000037">
    <property type="entry name" value="Sorting nexin mvp-1"/>
    <property type="match status" value="1"/>
</dbReference>
<dbReference type="AlphaFoldDB" id="A0A8H3FU30"/>
<dbReference type="CDD" id="cd06866">
    <property type="entry name" value="PX_SNX8_Mvp1p_like"/>
    <property type="match status" value="1"/>
</dbReference>
<keyword evidence="14" id="KW-1185">Reference proteome</keyword>
<evidence type="ECO:0000256" key="10">
    <source>
        <dbReference type="ARBA" id="ARBA00072009"/>
    </source>
</evidence>
<dbReference type="GO" id="GO:0005768">
    <property type="term" value="C:endosome"/>
    <property type="evidence" value="ECO:0007669"/>
    <property type="project" value="TreeGrafter"/>
</dbReference>
<dbReference type="SMART" id="SM00312">
    <property type="entry name" value="PX"/>
    <property type="match status" value="1"/>
</dbReference>
<accession>A0A8H3FU30</accession>
<feature type="compositionally biased region" description="Polar residues" evidence="11">
    <location>
        <begin position="186"/>
        <end position="200"/>
    </location>
</feature>
<evidence type="ECO:0000313" key="13">
    <source>
        <dbReference type="EMBL" id="CAF9930888.1"/>
    </source>
</evidence>
<keyword evidence="6" id="KW-0813">Transport</keyword>
<reference evidence="13" key="1">
    <citation type="submission" date="2021-03" db="EMBL/GenBank/DDBJ databases">
        <authorList>
            <person name="Tagirdzhanova G."/>
        </authorList>
    </citation>
    <scope>NUCLEOTIDE SEQUENCE</scope>
</reference>
<sequence>MSIFGSSPDDSSLAKSNGDRQQSKDLFDDAKPASKGGSSLFADEEDASSSPWSMPTPKKAARGDLLKTLIPQSATPESYVDAYDTLLANGYSVNGKIAPAGISRLLETGSISAATQSSISKLVAPDGLPKEGLERAPFNVLLALIGLAQEGEDATLDGVDERKKKLPQPSLPFLSNLKSSSEDVESGNQTAATTSTNGAAQPSPRKTKPLHRNSFNDPSLDPWASPAIVKTTTQPVHNEASPTNNETTAARPLIGNTSSRTTSNFTNSLTDSEIGSNAPNTAPNVSMSNTQGGWESLGSTTGFAASTDVLGGGFGSGADDPSPSGQPSRLISTRVGNRNEELVTVTLLPEKEGIFMFQHRNYEVKSARRGSSVVRRYSDFVWLLDCLHKRYPFRQLPLLPPKRIAVVNGRHLSSDVQFIEKRRRGLVRFSNALVRHPVLGQEQLVVMFLTVPTELSVWRKQAAISVQEEFIGRSLPAGLEDSLPSTLTETFDTVRDSVRRSAETYIGLANLLERLAKRNQGIAADSLRFSQTLRALTEESADTYAIDTNDVPLLNEGIKATAKHLETSHSLLEDEVRAWDEGVLEDLKRQRDCLVSVREMFDRRDRYAKDNIPQLERRIESNQTKLANLRSKPEGTVKPGELEKVEQAILNDKQSIVNQHARGVFIKECIRNELAYFQSSQYHVSKMHQDWSQDLVKYSELHADNWRALSEEVENMPVGEP</sequence>
<feature type="compositionally biased region" description="Polar residues" evidence="11">
    <location>
        <begin position="230"/>
        <end position="248"/>
    </location>
</feature>
<evidence type="ECO:0000256" key="3">
    <source>
        <dbReference type="ARBA" id="ARBA00004496"/>
    </source>
</evidence>
<evidence type="ECO:0000256" key="6">
    <source>
        <dbReference type="ARBA" id="ARBA00022448"/>
    </source>
</evidence>
<evidence type="ECO:0000256" key="11">
    <source>
        <dbReference type="SAM" id="MobiDB-lite"/>
    </source>
</evidence>